<organism evidence="1 2">
    <name type="scientific">Seohaeicola zhoushanensis</name>
    <dbReference type="NCBI Taxonomy" id="1569283"/>
    <lineage>
        <taxon>Bacteria</taxon>
        <taxon>Pseudomonadati</taxon>
        <taxon>Pseudomonadota</taxon>
        <taxon>Alphaproteobacteria</taxon>
        <taxon>Rhodobacterales</taxon>
        <taxon>Roseobacteraceae</taxon>
        <taxon>Seohaeicola</taxon>
    </lineage>
</organism>
<name>A0A8J3H0A3_9RHOB</name>
<reference evidence="1" key="1">
    <citation type="journal article" date="2014" name="Int. J. Syst. Evol. Microbiol.">
        <title>Complete genome sequence of Corynebacterium casei LMG S-19264T (=DSM 44701T), isolated from a smear-ripened cheese.</title>
        <authorList>
            <consortium name="US DOE Joint Genome Institute (JGI-PGF)"/>
            <person name="Walter F."/>
            <person name="Albersmeier A."/>
            <person name="Kalinowski J."/>
            <person name="Ruckert C."/>
        </authorList>
    </citation>
    <scope>NUCLEOTIDE SEQUENCE</scope>
    <source>
        <strain evidence="1">KCTC 42650</strain>
    </source>
</reference>
<dbReference type="SUPFAM" id="SSF52540">
    <property type="entry name" value="P-loop containing nucleoside triphosphate hydrolases"/>
    <property type="match status" value="1"/>
</dbReference>
<dbReference type="InterPro" id="IPR027417">
    <property type="entry name" value="P-loop_NTPase"/>
</dbReference>
<accession>A0A8J3H0A3</accession>
<reference evidence="1" key="2">
    <citation type="submission" date="2020-09" db="EMBL/GenBank/DDBJ databases">
        <authorList>
            <person name="Sun Q."/>
            <person name="Kim S."/>
        </authorList>
    </citation>
    <scope>NUCLEOTIDE SEQUENCE</scope>
    <source>
        <strain evidence="1">KCTC 42650</strain>
    </source>
</reference>
<dbReference type="Gene3D" id="3.40.50.300">
    <property type="entry name" value="P-loop containing nucleotide triphosphate hydrolases"/>
    <property type="match status" value="1"/>
</dbReference>
<protein>
    <submittedName>
        <fullName evidence="1">Uncharacterized protein</fullName>
    </submittedName>
</protein>
<evidence type="ECO:0000313" key="1">
    <source>
        <dbReference type="EMBL" id="GHF58088.1"/>
    </source>
</evidence>
<proteinExistence type="predicted"/>
<comment type="caution">
    <text evidence="1">The sequence shown here is derived from an EMBL/GenBank/DDBJ whole genome shotgun (WGS) entry which is preliminary data.</text>
</comment>
<evidence type="ECO:0000313" key="2">
    <source>
        <dbReference type="Proteomes" id="UP000626220"/>
    </source>
</evidence>
<sequence>MNEHSPRTIDGDNIAPFIEALADECIDAMTKVADAANQQVGIRLAGQDVVMGQVNNWTDGAARRKLAQAQEEQREAARQLSREPLIARVRTRSENGSEKTYYFTRNFTILVPGITLTSYNSGAPVGRLASLDVGDEFELPNGQWTEVIEKGTYRPVLSGAQWDGVDNQIDTENFDVLFIESLRRAVEQRGRLGGYDLSDPFAVFDDQPVVTLTPKRKYLSGLGLRDQSVMNKVQDEIFRLPIDRQVMLEGPPGTGKTTTLIKRLSQKRIENSDREEDYRVIVNTPLGGDHRTSWIMFSPTELLEHYLREAFARDNVPASQQRIQTWSNFRNDLAARVLGLLRTGKRTQGFLRDDGARHLSDHALANQPDLHSAFDDFQFNVFYAELDRALQTLVDSEVPDLRSLSQSLRNRMGEVGRPTLLSIHSLEATPPMMSTGTGFHGNRCRRKFLNGGLKF</sequence>
<keyword evidence="2" id="KW-1185">Reference proteome</keyword>
<dbReference type="EMBL" id="BNCJ01000009">
    <property type="protein sequence ID" value="GHF58088.1"/>
    <property type="molecule type" value="Genomic_DNA"/>
</dbReference>
<gene>
    <name evidence="1" type="ORF">GCM10017056_31990</name>
</gene>
<dbReference type="Proteomes" id="UP000626220">
    <property type="component" value="Unassembled WGS sequence"/>
</dbReference>
<dbReference type="AlphaFoldDB" id="A0A8J3H0A3"/>